<dbReference type="OrthoDB" id="9812221at2"/>
<evidence type="ECO:0000256" key="1">
    <source>
        <dbReference type="ARBA" id="ARBA00004651"/>
    </source>
</evidence>
<evidence type="ECO:0000259" key="9">
    <source>
        <dbReference type="PROSITE" id="PS50850"/>
    </source>
</evidence>
<evidence type="ECO:0000256" key="4">
    <source>
        <dbReference type="ARBA" id="ARBA00022692"/>
    </source>
</evidence>
<comment type="subcellular location">
    <subcellularLocation>
        <location evidence="1">Cell membrane</location>
        <topology evidence="1">Multi-pass membrane protein</topology>
    </subcellularLocation>
</comment>
<evidence type="ECO:0000256" key="5">
    <source>
        <dbReference type="ARBA" id="ARBA00022989"/>
    </source>
</evidence>
<feature type="compositionally biased region" description="Low complexity" evidence="7">
    <location>
        <begin position="462"/>
        <end position="477"/>
    </location>
</feature>
<dbReference type="EMBL" id="PDVP01000006">
    <property type="protein sequence ID" value="PHP66745.1"/>
    <property type="molecule type" value="Genomic_DNA"/>
</dbReference>
<dbReference type="PANTHER" id="PTHR42718:SF46">
    <property type="entry name" value="BLR6921 PROTEIN"/>
    <property type="match status" value="1"/>
</dbReference>
<dbReference type="InterPro" id="IPR011701">
    <property type="entry name" value="MFS"/>
</dbReference>
<feature type="transmembrane region" description="Helical" evidence="8">
    <location>
        <begin position="220"/>
        <end position="237"/>
    </location>
</feature>
<feature type="transmembrane region" description="Helical" evidence="8">
    <location>
        <begin position="100"/>
        <end position="117"/>
    </location>
</feature>
<evidence type="ECO:0000256" key="8">
    <source>
        <dbReference type="SAM" id="Phobius"/>
    </source>
</evidence>
<evidence type="ECO:0000313" key="10">
    <source>
        <dbReference type="EMBL" id="PHP66745.1"/>
    </source>
</evidence>
<evidence type="ECO:0000256" key="7">
    <source>
        <dbReference type="SAM" id="MobiDB-lite"/>
    </source>
</evidence>
<gene>
    <name evidence="10" type="ORF">CSC94_11580</name>
</gene>
<keyword evidence="5 8" id="KW-1133">Transmembrane helix</keyword>
<feature type="transmembrane region" description="Helical" evidence="8">
    <location>
        <begin position="395"/>
        <end position="415"/>
    </location>
</feature>
<dbReference type="PANTHER" id="PTHR42718">
    <property type="entry name" value="MAJOR FACILITATOR SUPERFAMILY MULTIDRUG TRANSPORTER MFSC"/>
    <property type="match status" value="1"/>
</dbReference>
<evidence type="ECO:0000256" key="6">
    <source>
        <dbReference type="ARBA" id="ARBA00023136"/>
    </source>
</evidence>
<feature type="transmembrane region" description="Helical" evidence="8">
    <location>
        <begin position="421"/>
        <end position="445"/>
    </location>
</feature>
<keyword evidence="6 8" id="KW-0472">Membrane</keyword>
<reference evidence="10 11" key="1">
    <citation type="submission" date="2017-10" db="EMBL/GenBank/DDBJ databases">
        <title>Sedimentibacterium mangrovi gen. nov., sp. nov., a novel member of family Phyllobacteriacea isolated from mangrove sediment.</title>
        <authorList>
            <person name="Liao H."/>
            <person name="Tian Y."/>
        </authorList>
    </citation>
    <scope>NUCLEOTIDE SEQUENCE [LARGE SCALE GENOMIC DNA]</scope>
    <source>
        <strain evidence="10 11">X9-2-2</strain>
    </source>
</reference>
<dbReference type="Gene3D" id="1.20.1250.20">
    <property type="entry name" value="MFS general substrate transporter like domains"/>
    <property type="match status" value="1"/>
</dbReference>
<evidence type="ECO:0000256" key="2">
    <source>
        <dbReference type="ARBA" id="ARBA00022448"/>
    </source>
</evidence>
<dbReference type="Gene3D" id="1.20.1720.10">
    <property type="entry name" value="Multidrug resistance protein D"/>
    <property type="match status" value="1"/>
</dbReference>
<comment type="caution">
    <text evidence="10">The sequence shown here is derived from an EMBL/GenBank/DDBJ whole genome shotgun (WGS) entry which is preliminary data.</text>
</comment>
<dbReference type="RefSeq" id="WP_099306511.1">
    <property type="nucleotide sequence ID" value="NZ_PDVP01000006.1"/>
</dbReference>
<keyword evidence="3" id="KW-1003">Cell membrane</keyword>
<dbReference type="InterPro" id="IPR036259">
    <property type="entry name" value="MFS_trans_sf"/>
</dbReference>
<dbReference type="GO" id="GO:0005886">
    <property type="term" value="C:plasma membrane"/>
    <property type="evidence" value="ECO:0007669"/>
    <property type="project" value="UniProtKB-SubCell"/>
</dbReference>
<feature type="transmembrane region" description="Helical" evidence="8">
    <location>
        <begin position="157"/>
        <end position="175"/>
    </location>
</feature>
<dbReference type="PROSITE" id="PS50850">
    <property type="entry name" value="MFS"/>
    <property type="match status" value="1"/>
</dbReference>
<feature type="transmembrane region" description="Helical" evidence="8">
    <location>
        <begin position="195"/>
        <end position="214"/>
    </location>
</feature>
<keyword evidence="11" id="KW-1185">Reference proteome</keyword>
<feature type="transmembrane region" description="Helical" evidence="8">
    <location>
        <begin position="291"/>
        <end position="312"/>
    </location>
</feature>
<dbReference type="PRINTS" id="PR01036">
    <property type="entry name" value="TCRTETB"/>
</dbReference>
<evidence type="ECO:0000256" key="3">
    <source>
        <dbReference type="ARBA" id="ARBA00022475"/>
    </source>
</evidence>
<accession>A0A2G1QMJ1</accession>
<sequence>MNRILPMILAVALFMENMDSTVIATALPVIAADLGTSPVALKLALTAYLVSLAIFIPVSAFMADRFGAKRVFRVAIAVFMAGSLACAVAGSLGAFVGSRFLQGMGGAMMTPLARLILVRATPKNDLVNAMAWLTIPALFGPFAGPPLGGFITTWFSWHWIFLINLPIGLAGILLATRFLPDTETKDAGTIDWKGFILAGLAASGVVFGLSVISLPALPPVVGVAALVTGIVSGVLYVRHARRATAPLLDLKLFREPAFRATITGLLLFRIGSGATPFLLPLLFQLSFGMSAFQSGMVTFAGAGGALVMKFVAAPILRALGFRTTILLAILSAAGIIAASALFTGTTPWLVLVGVLLSGGLARSLFFTSASALTFSGLRPEQAAQATAISSVNQQVAVALGVALAGLILEATGTFTGNGFDATAFSTAFVLVGLVSASAVIPFLALPGEAGAEMSGHRKGQAALQAAALSPSASSARPLKSRASR</sequence>
<feature type="transmembrane region" description="Helical" evidence="8">
    <location>
        <begin position="348"/>
        <end position="374"/>
    </location>
</feature>
<organism evidence="10 11">
    <name type="scientific">Zhengella mangrovi</name>
    <dbReference type="NCBI Taxonomy" id="1982044"/>
    <lineage>
        <taxon>Bacteria</taxon>
        <taxon>Pseudomonadati</taxon>
        <taxon>Pseudomonadota</taxon>
        <taxon>Alphaproteobacteria</taxon>
        <taxon>Hyphomicrobiales</taxon>
        <taxon>Notoacmeibacteraceae</taxon>
        <taxon>Zhengella</taxon>
    </lineage>
</organism>
<dbReference type="AlphaFoldDB" id="A0A2G1QMJ1"/>
<name>A0A2G1QMJ1_9HYPH</name>
<protein>
    <submittedName>
        <fullName evidence="10">MFS transporter</fullName>
    </submittedName>
</protein>
<feature type="transmembrane region" description="Helical" evidence="8">
    <location>
        <begin position="324"/>
        <end position="342"/>
    </location>
</feature>
<feature type="region of interest" description="Disordered" evidence="7">
    <location>
        <begin position="462"/>
        <end position="484"/>
    </location>
</feature>
<keyword evidence="2" id="KW-0813">Transport</keyword>
<dbReference type="SUPFAM" id="SSF103473">
    <property type="entry name" value="MFS general substrate transporter"/>
    <property type="match status" value="1"/>
</dbReference>
<dbReference type="Proteomes" id="UP000221168">
    <property type="component" value="Unassembled WGS sequence"/>
</dbReference>
<feature type="domain" description="Major facilitator superfamily (MFS) profile" evidence="9">
    <location>
        <begin position="5"/>
        <end position="450"/>
    </location>
</feature>
<feature type="transmembrane region" description="Helical" evidence="8">
    <location>
        <begin position="257"/>
        <end position="279"/>
    </location>
</feature>
<dbReference type="InterPro" id="IPR020846">
    <property type="entry name" value="MFS_dom"/>
</dbReference>
<proteinExistence type="predicted"/>
<feature type="transmembrane region" description="Helical" evidence="8">
    <location>
        <begin position="40"/>
        <end position="62"/>
    </location>
</feature>
<dbReference type="GO" id="GO:0022857">
    <property type="term" value="F:transmembrane transporter activity"/>
    <property type="evidence" value="ECO:0007669"/>
    <property type="project" value="InterPro"/>
</dbReference>
<evidence type="ECO:0000313" key="11">
    <source>
        <dbReference type="Proteomes" id="UP000221168"/>
    </source>
</evidence>
<keyword evidence="4 8" id="KW-0812">Transmembrane</keyword>
<feature type="transmembrane region" description="Helical" evidence="8">
    <location>
        <begin position="129"/>
        <end position="151"/>
    </location>
</feature>
<feature type="transmembrane region" description="Helical" evidence="8">
    <location>
        <begin position="74"/>
        <end position="94"/>
    </location>
</feature>
<dbReference type="Pfam" id="PF07690">
    <property type="entry name" value="MFS_1"/>
    <property type="match status" value="1"/>
</dbReference>